<dbReference type="InterPro" id="IPR011009">
    <property type="entry name" value="Kinase-like_dom_sf"/>
</dbReference>
<dbReference type="InterPro" id="IPR051681">
    <property type="entry name" value="Ser/Thr_Kinases-Pseudokinases"/>
</dbReference>
<gene>
    <name evidence="2" type="ORF">C2G38_2050444</name>
</gene>
<dbReference type="STRING" id="44941.A0A397TUY3"/>
<dbReference type="EMBL" id="QKWP01002868">
    <property type="protein sequence ID" value="RIB01955.1"/>
    <property type="molecule type" value="Genomic_DNA"/>
</dbReference>
<reference evidence="2 3" key="1">
    <citation type="submission" date="2018-06" db="EMBL/GenBank/DDBJ databases">
        <title>Comparative genomics reveals the genomic features of Rhizophagus irregularis, R. cerebriforme, R. diaphanum and Gigaspora rosea, and their symbiotic lifestyle signature.</title>
        <authorList>
            <person name="Morin E."/>
            <person name="San Clemente H."/>
            <person name="Chen E.C.H."/>
            <person name="De La Providencia I."/>
            <person name="Hainaut M."/>
            <person name="Kuo A."/>
            <person name="Kohler A."/>
            <person name="Murat C."/>
            <person name="Tang N."/>
            <person name="Roy S."/>
            <person name="Loubradou J."/>
            <person name="Henrissat B."/>
            <person name="Grigoriev I.V."/>
            <person name="Corradi N."/>
            <person name="Roux C."/>
            <person name="Martin F.M."/>
        </authorList>
    </citation>
    <scope>NUCLEOTIDE SEQUENCE [LARGE SCALE GENOMIC DNA]</scope>
    <source>
        <strain evidence="2 3">DAOM 194757</strain>
    </source>
</reference>
<dbReference type="GO" id="GO:0004674">
    <property type="term" value="F:protein serine/threonine kinase activity"/>
    <property type="evidence" value="ECO:0007669"/>
    <property type="project" value="TreeGrafter"/>
</dbReference>
<dbReference type="OrthoDB" id="2313388at2759"/>
<dbReference type="Proteomes" id="UP000266673">
    <property type="component" value="Unassembled WGS sequence"/>
</dbReference>
<evidence type="ECO:0000259" key="1">
    <source>
        <dbReference type="PROSITE" id="PS50011"/>
    </source>
</evidence>
<protein>
    <submittedName>
        <fullName evidence="2">Kinase-like domain-containing protein</fullName>
    </submittedName>
</protein>
<dbReference type="Pfam" id="PF07714">
    <property type="entry name" value="PK_Tyr_Ser-Thr"/>
    <property type="match status" value="1"/>
</dbReference>
<evidence type="ECO:0000313" key="3">
    <source>
        <dbReference type="Proteomes" id="UP000266673"/>
    </source>
</evidence>
<dbReference type="PROSITE" id="PS50011">
    <property type="entry name" value="PROTEIN_KINASE_DOM"/>
    <property type="match status" value="1"/>
</dbReference>
<dbReference type="GO" id="GO:0005524">
    <property type="term" value="F:ATP binding"/>
    <property type="evidence" value="ECO:0007669"/>
    <property type="project" value="InterPro"/>
</dbReference>
<dbReference type="PANTHER" id="PTHR44329">
    <property type="entry name" value="SERINE/THREONINE-PROTEIN KINASE TNNI3K-RELATED"/>
    <property type="match status" value="1"/>
</dbReference>
<name>A0A397TUY3_9GLOM</name>
<dbReference type="Gene3D" id="1.10.510.10">
    <property type="entry name" value="Transferase(Phosphotransferase) domain 1"/>
    <property type="match status" value="1"/>
</dbReference>
<keyword evidence="2" id="KW-0418">Kinase</keyword>
<dbReference type="AlphaFoldDB" id="A0A397TUY3"/>
<accession>A0A397TUY3</accession>
<sequence length="256" mass="29066">MYRSSNCGKCAHCNGDNTYKVWCLSCDPDKTTRWTSGNKYIDDFMKAFQLRTLAYENAIEWIPFDRLSSVEEIGKGGFGSVYKTTWLDGIRKVEKINDGYIHADFHSGNILQDQHISSTLQSYIADLGLFRKANENDTEGKIYGVMPYVAPEVLLGQKFTKAADIYGFGVIMSEMSTGQRPFDGQEFDHVLAIKICNGIRPEFAPGTPDCYIELGNQCMDLDPQKRPNAYKIWNILEGWNESMKIQIMLAKLKSNF</sequence>
<keyword evidence="2" id="KW-0808">Transferase</keyword>
<proteinExistence type="predicted"/>
<organism evidence="2 3">
    <name type="scientific">Gigaspora rosea</name>
    <dbReference type="NCBI Taxonomy" id="44941"/>
    <lineage>
        <taxon>Eukaryota</taxon>
        <taxon>Fungi</taxon>
        <taxon>Fungi incertae sedis</taxon>
        <taxon>Mucoromycota</taxon>
        <taxon>Glomeromycotina</taxon>
        <taxon>Glomeromycetes</taxon>
        <taxon>Diversisporales</taxon>
        <taxon>Gigasporaceae</taxon>
        <taxon>Gigaspora</taxon>
    </lineage>
</organism>
<dbReference type="InterPro" id="IPR000719">
    <property type="entry name" value="Prot_kinase_dom"/>
</dbReference>
<evidence type="ECO:0000313" key="2">
    <source>
        <dbReference type="EMBL" id="RIB01955.1"/>
    </source>
</evidence>
<dbReference type="InterPro" id="IPR001245">
    <property type="entry name" value="Ser-Thr/Tyr_kinase_cat_dom"/>
</dbReference>
<comment type="caution">
    <text evidence="2">The sequence shown here is derived from an EMBL/GenBank/DDBJ whole genome shotgun (WGS) entry which is preliminary data.</text>
</comment>
<feature type="domain" description="Protein kinase" evidence="1">
    <location>
        <begin position="1"/>
        <end position="243"/>
    </location>
</feature>
<dbReference type="SUPFAM" id="SSF56112">
    <property type="entry name" value="Protein kinase-like (PK-like)"/>
    <property type="match status" value="1"/>
</dbReference>
<keyword evidence="3" id="KW-1185">Reference proteome</keyword>